<sequence>MANQHKNRYRVALSQHVWHRVEAAGDRLMTAYSTIEFVLKPHYFVRGKIKVPALELLTALPSDDALKPRIGLQPKSKLRPWLGKQTSCAVIRCTAYIYSVYSQSVELSAEEERVRPSPPVQTKQREAVVFPVHRPPEPGDAAPGLMSDVALTTFSLATSLCLPTVLR</sequence>
<organism evidence="1 2">
    <name type="scientific">Eumeta variegata</name>
    <name type="common">Bagworm moth</name>
    <name type="synonym">Eumeta japonica</name>
    <dbReference type="NCBI Taxonomy" id="151549"/>
    <lineage>
        <taxon>Eukaryota</taxon>
        <taxon>Metazoa</taxon>
        <taxon>Ecdysozoa</taxon>
        <taxon>Arthropoda</taxon>
        <taxon>Hexapoda</taxon>
        <taxon>Insecta</taxon>
        <taxon>Pterygota</taxon>
        <taxon>Neoptera</taxon>
        <taxon>Endopterygota</taxon>
        <taxon>Lepidoptera</taxon>
        <taxon>Glossata</taxon>
        <taxon>Ditrysia</taxon>
        <taxon>Tineoidea</taxon>
        <taxon>Psychidae</taxon>
        <taxon>Oiketicinae</taxon>
        <taxon>Eumeta</taxon>
    </lineage>
</organism>
<accession>A0A4C1X551</accession>
<dbReference type="AlphaFoldDB" id="A0A4C1X551"/>
<comment type="caution">
    <text evidence="1">The sequence shown here is derived from an EMBL/GenBank/DDBJ whole genome shotgun (WGS) entry which is preliminary data.</text>
</comment>
<reference evidence="1 2" key="1">
    <citation type="journal article" date="2019" name="Commun. Biol.">
        <title>The bagworm genome reveals a unique fibroin gene that provides high tensile strength.</title>
        <authorList>
            <person name="Kono N."/>
            <person name="Nakamura H."/>
            <person name="Ohtoshi R."/>
            <person name="Tomita M."/>
            <person name="Numata K."/>
            <person name="Arakawa K."/>
        </authorList>
    </citation>
    <scope>NUCLEOTIDE SEQUENCE [LARGE SCALE GENOMIC DNA]</scope>
</reference>
<evidence type="ECO:0000313" key="1">
    <source>
        <dbReference type="EMBL" id="GBP58273.1"/>
    </source>
</evidence>
<proteinExistence type="predicted"/>
<keyword evidence="2" id="KW-1185">Reference proteome</keyword>
<evidence type="ECO:0000313" key="2">
    <source>
        <dbReference type="Proteomes" id="UP000299102"/>
    </source>
</evidence>
<dbReference type="Proteomes" id="UP000299102">
    <property type="component" value="Unassembled WGS sequence"/>
</dbReference>
<dbReference type="OrthoDB" id="6419989at2759"/>
<name>A0A4C1X551_EUMVA</name>
<dbReference type="EMBL" id="BGZK01000731">
    <property type="protein sequence ID" value="GBP58273.1"/>
    <property type="molecule type" value="Genomic_DNA"/>
</dbReference>
<gene>
    <name evidence="1" type="ORF">EVAR_38338_1</name>
</gene>
<protein>
    <submittedName>
        <fullName evidence="1">Uncharacterized protein</fullName>
    </submittedName>
</protein>